<keyword evidence="2 5" id="KW-0479">Metal-binding</keyword>
<evidence type="ECO:0000313" key="7">
    <source>
        <dbReference type="Proteomes" id="UP000003947"/>
    </source>
</evidence>
<dbReference type="Gene3D" id="3.30.540.10">
    <property type="entry name" value="Fructose-1,6-Bisphosphatase, subunit A, domain 1"/>
    <property type="match status" value="1"/>
</dbReference>
<dbReference type="Gene3D" id="3.40.190.80">
    <property type="match status" value="1"/>
</dbReference>
<evidence type="ECO:0000313" key="6">
    <source>
        <dbReference type="EMBL" id="EIM27819.1"/>
    </source>
</evidence>
<evidence type="ECO:0000256" key="3">
    <source>
        <dbReference type="ARBA" id="ARBA00022801"/>
    </source>
</evidence>
<dbReference type="GO" id="GO:0046854">
    <property type="term" value="P:phosphatidylinositol phosphate biosynthetic process"/>
    <property type="evidence" value="ECO:0007669"/>
    <property type="project" value="InterPro"/>
</dbReference>
<dbReference type="InterPro" id="IPR000760">
    <property type="entry name" value="Inositol_monophosphatase-like"/>
</dbReference>
<dbReference type="GO" id="GO:0006020">
    <property type="term" value="P:inositol metabolic process"/>
    <property type="evidence" value="ECO:0007669"/>
    <property type="project" value="TreeGrafter"/>
</dbReference>
<dbReference type="Proteomes" id="UP000003947">
    <property type="component" value="Unassembled WGS sequence"/>
</dbReference>
<evidence type="ECO:0000256" key="4">
    <source>
        <dbReference type="ARBA" id="ARBA00022842"/>
    </source>
</evidence>
<dbReference type="PANTHER" id="PTHR20854">
    <property type="entry name" value="INOSITOL MONOPHOSPHATASE"/>
    <property type="match status" value="1"/>
</dbReference>
<evidence type="ECO:0000256" key="2">
    <source>
        <dbReference type="ARBA" id="ARBA00022723"/>
    </source>
</evidence>
<comment type="cofactor">
    <cofactor evidence="5">
        <name>Mg(2+)</name>
        <dbReference type="ChEBI" id="CHEBI:18420"/>
    </cofactor>
</comment>
<feature type="binding site" evidence="5">
    <location>
        <position position="97"/>
    </location>
    <ligand>
        <name>Mg(2+)</name>
        <dbReference type="ChEBI" id="CHEBI:18420"/>
        <label>1</label>
        <note>catalytic</note>
    </ligand>
</feature>
<dbReference type="Pfam" id="PF00459">
    <property type="entry name" value="Inositol_P"/>
    <property type="match status" value="1"/>
</dbReference>
<dbReference type="InterPro" id="IPR020583">
    <property type="entry name" value="Inositol_monoP_metal-BS"/>
</dbReference>
<evidence type="ECO:0000256" key="5">
    <source>
        <dbReference type="PIRSR" id="PIRSR600760-2"/>
    </source>
</evidence>
<name>I4YV27_9HYPH</name>
<keyword evidence="7" id="KW-1185">Reference proteome</keyword>
<dbReference type="EMBL" id="JH660645">
    <property type="protein sequence ID" value="EIM27819.1"/>
    <property type="molecule type" value="Genomic_DNA"/>
</dbReference>
<dbReference type="PATRIC" id="fig|864069.3.peg.4745"/>
<sequence length="267" mass="28567">MLSSSPQSIAALAPAVRDAARQAGELALPYYRAGAQTAARLWYKGQSSPVTEADIALDVFLKEHLSGLFPEAGWLSEETADDPSRLEQSYVWIVDPIDGTRAFASGHADWAISIALVKDGRPVLGVLHAPIHERLYEARIGEGAWCNGERLALDQAGGTSPARVAGPKPLVDRLERRMGPVERLPKVPSLALRLARVAEGTIDIGLVSANAQDWDIAAADLILQEAGGCLTGFDGSTPIYNRPQPSHDEMIAVASRLHPRAIGAMRA</sequence>
<dbReference type="CDD" id="cd01638">
    <property type="entry name" value="CysQ"/>
    <property type="match status" value="1"/>
</dbReference>
<dbReference type="GO" id="GO:0008934">
    <property type="term" value="F:inositol monophosphate 1-phosphatase activity"/>
    <property type="evidence" value="ECO:0007669"/>
    <property type="project" value="TreeGrafter"/>
</dbReference>
<feature type="binding site" evidence="5">
    <location>
        <position position="98"/>
    </location>
    <ligand>
        <name>Mg(2+)</name>
        <dbReference type="ChEBI" id="CHEBI:18420"/>
        <label>1</label>
        <note>catalytic</note>
    </ligand>
</feature>
<dbReference type="PRINTS" id="PR00377">
    <property type="entry name" value="IMPHPHTASES"/>
</dbReference>
<feature type="binding site" evidence="5">
    <location>
        <position position="215"/>
    </location>
    <ligand>
        <name>Mg(2+)</name>
        <dbReference type="ChEBI" id="CHEBI:18420"/>
        <label>1</label>
        <note>catalytic</note>
    </ligand>
</feature>
<dbReference type="GO" id="GO:0007165">
    <property type="term" value="P:signal transduction"/>
    <property type="evidence" value="ECO:0007669"/>
    <property type="project" value="TreeGrafter"/>
</dbReference>
<proteinExistence type="inferred from homology"/>
<dbReference type="SUPFAM" id="SSF56655">
    <property type="entry name" value="Carbohydrate phosphatase"/>
    <property type="match status" value="1"/>
</dbReference>
<feature type="binding site" evidence="5">
    <location>
        <position position="95"/>
    </location>
    <ligand>
        <name>Mg(2+)</name>
        <dbReference type="ChEBI" id="CHEBI:18420"/>
        <label>1</label>
        <note>catalytic</note>
    </ligand>
</feature>
<organism evidence="6 7">
    <name type="scientific">Microvirga lotononidis</name>
    <dbReference type="NCBI Taxonomy" id="864069"/>
    <lineage>
        <taxon>Bacteria</taxon>
        <taxon>Pseudomonadati</taxon>
        <taxon>Pseudomonadota</taxon>
        <taxon>Alphaproteobacteria</taxon>
        <taxon>Hyphomicrobiales</taxon>
        <taxon>Methylobacteriaceae</taxon>
        <taxon>Microvirga</taxon>
    </lineage>
</organism>
<dbReference type="eggNOG" id="COG0483">
    <property type="taxonomic scope" value="Bacteria"/>
</dbReference>
<dbReference type="AlphaFoldDB" id="I4YV27"/>
<keyword evidence="3" id="KW-0378">Hydrolase</keyword>
<dbReference type="RefSeq" id="WP_009763869.1">
    <property type="nucleotide sequence ID" value="NZ_CP141048.1"/>
</dbReference>
<dbReference type="InterPro" id="IPR020550">
    <property type="entry name" value="Inositol_monophosphatase_CS"/>
</dbReference>
<evidence type="ECO:0000256" key="1">
    <source>
        <dbReference type="ARBA" id="ARBA00009759"/>
    </source>
</evidence>
<feature type="binding site" evidence="5">
    <location>
        <position position="77"/>
    </location>
    <ligand>
        <name>Mg(2+)</name>
        <dbReference type="ChEBI" id="CHEBI:18420"/>
        <label>1</label>
        <note>catalytic</note>
    </ligand>
</feature>
<reference evidence="6 7" key="1">
    <citation type="submission" date="2012-02" db="EMBL/GenBank/DDBJ databases">
        <title>Improved High-Quality Draft sequence of Microvirga sp. WSM3557.</title>
        <authorList>
            <consortium name="US DOE Joint Genome Institute"/>
            <person name="Lucas S."/>
            <person name="Han J."/>
            <person name="Lapidus A."/>
            <person name="Cheng J.-F."/>
            <person name="Goodwin L."/>
            <person name="Pitluck S."/>
            <person name="Peters L."/>
            <person name="Zhang X."/>
            <person name="Detter J.C."/>
            <person name="Han C."/>
            <person name="Tapia R."/>
            <person name="Land M."/>
            <person name="Hauser L."/>
            <person name="Kyrpides N."/>
            <person name="Ivanova N."/>
            <person name="Pagani I."/>
            <person name="Brau L."/>
            <person name="Yates R."/>
            <person name="O'Hara G."/>
            <person name="Rui T."/>
            <person name="Howieson J."/>
            <person name="Reeve W."/>
            <person name="Woyke T."/>
        </authorList>
    </citation>
    <scope>NUCLEOTIDE SEQUENCE [LARGE SCALE GENOMIC DNA]</scope>
    <source>
        <strain evidence="6 7">WSM3557</strain>
    </source>
</reference>
<comment type="similarity">
    <text evidence="1">Belongs to the inositol monophosphatase superfamily.</text>
</comment>
<dbReference type="PANTHER" id="PTHR20854:SF4">
    <property type="entry name" value="INOSITOL-1-MONOPHOSPHATASE-RELATED"/>
    <property type="match status" value="1"/>
</dbReference>
<dbReference type="PROSITE" id="PS00630">
    <property type="entry name" value="IMP_2"/>
    <property type="match status" value="1"/>
</dbReference>
<accession>I4YV27</accession>
<dbReference type="HOGENOM" id="CLU_044118_3_1_5"/>
<dbReference type="STRING" id="864069.MicloDRAFT_00043930"/>
<dbReference type="PROSITE" id="PS00629">
    <property type="entry name" value="IMP_1"/>
    <property type="match status" value="1"/>
</dbReference>
<keyword evidence="4 5" id="KW-0460">Magnesium</keyword>
<gene>
    <name evidence="6" type="ORF">MicloDRAFT_00043930</name>
</gene>
<protein>
    <submittedName>
        <fullName evidence="6">Inositol monophosphatase/fructose-1,6-bisphosphatase family protein</fullName>
    </submittedName>
</protein>
<dbReference type="GO" id="GO:0046872">
    <property type="term" value="F:metal ion binding"/>
    <property type="evidence" value="ECO:0007669"/>
    <property type="project" value="UniProtKB-KW"/>
</dbReference>